<reference evidence="2" key="1">
    <citation type="submission" date="2021-01" db="EMBL/GenBank/DDBJ databases">
        <authorList>
            <person name="Corre E."/>
            <person name="Pelletier E."/>
            <person name="Niang G."/>
            <person name="Scheremetjew M."/>
            <person name="Finn R."/>
            <person name="Kale V."/>
            <person name="Holt S."/>
            <person name="Cochrane G."/>
            <person name="Meng A."/>
            <person name="Brown T."/>
            <person name="Cohen L."/>
        </authorList>
    </citation>
    <scope>NUCLEOTIDE SEQUENCE</scope>
    <source>
        <strain evidence="2">10249 10 AB</strain>
    </source>
</reference>
<evidence type="ECO:0000313" key="3">
    <source>
        <dbReference type="EMBL" id="CAE0721929.1"/>
    </source>
</evidence>
<dbReference type="AlphaFoldDB" id="A0A6V0AH87"/>
<protein>
    <submittedName>
        <fullName evidence="2">Uncharacterized protein</fullName>
    </submittedName>
</protein>
<gene>
    <name evidence="2" type="ORF">PAUS00366_LOCUS14683</name>
    <name evidence="3" type="ORF">PAUS00366_LOCUS14684</name>
</gene>
<sequence>MEEALLNEMIRDREILIQFLKKKVAGQEKKAKSLGERLAETAETKHAKRTEHRAELMMLWKEYDGLLCRYQDAKDSLDSKRQLLLQQQLINKRKKEKHNNRNKTEADQQQQEEEEPQIGPDIELYNEIMKDVVLEANKASGKTSSNSSNYVVRMQSQLCKAMHGMGIMETQRQMTKGQMEQIQKKANDVLPEMIEEKSHVELKMVNDLIFADNGKREVESKRNLQHETFFKEKNDLMEKIERQIYEAEDEAKNNGNNDGDNGENDAAEEEAAKEELQGILQEGKTEMERLEKLIRDKESKVEELKISAAMAQGQDVVDDIVTSIAEEFADGDGSGDEGSEGY</sequence>
<proteinExistence type="predicted"/>
<name>A0A6V0AH87_9STRA</name>
<feature type="region of interest" description="Disordered" evidence="1">
    <location>
        <begin position="248"/>
        <end position="285"/>
    </location>
</feature>
<feature type="region of interest" description="Disordered" evidence="1">
    <location>
        <begin position="90"/>
        <end position="121"/>
    </location>
</feature>
<feature type="compositionally biased region" description="Acidic residues" evidence="1">
    <location>
        <begin position="260"/>
        <end position="272"/>
    </location>
</feature>
<feature type="compositionally biased region" description="Basic residues" evidence="1">
    <location>
        <begin position="91"/>
        <end position="101"/>
    </location>
</feature>
<evidence type="ECO:0000256" key="1">
    <source>
        <dbReference type="SAM" id="MobiDB-lite"/>
    </source>
</evidence>
<accession>A0A6V0AH87</accession>
<dbReference type="EMBL" id="HBIX01020900">
    <property type="protein sequence ID" value="CAE0721928.1"/>
    <property type="molecule type" value="Transcribed_RNA"/>
</dbReference>
<evidence type="ECO:0000313" key="2">
    <source>
        <dbReference type="EMBL" id="CAE0721928.1"/>
    </source>
</evidence>
<organism evidence="2">
    <name type="scientific">Pseudo-nitzschia australis</name>
    <dbReference type="NCBI Taxonomy" id="44445"/>
    <lineage>
        <taxon>Eukaryota</taxon>
        <taxon>Sar</taxon>
        <taxon>Stramenopiles</taxon>
        <taxon>Ochrophyta</taxon>
        <taxon>Bacillariophyta</taxon>
        <taxon>Bacillariophyceae</taxon>
        <taxon>Bacillariophycidae</taxon>
        <taxon>Bacillariales</taxon>
        <taxon>Bacillariaceae</taxon>
        <taxon>Pseudo-nitzschia</taxon>
    </lineage>
</organism>
<dbReference type="EMBL" id="HBIX01020901">
    <property type="protein sequence ID" value="CAE0721929.1"/>
    <property type="molecule type" value="Transcribed_RNA"/>
</dbReference>